<evidence type="ECO:0000313" key="3">
    <source>
        <dbReference type="Proteomes" id="UP000613580"/>
    </source>
</evidence>
<accession>A0A8H6W3S4</accession>
<dbReference type="Proteomes" id="UP000613580">
    <property type="component" value="Unassembled WGS sequence"/>
</dbReference>
<feature type="region of interest" description="Disordered" evidence="1">
    <location>
        <begin position="1"/>
        <end position="59"/>
    </location>
</feature>
<organism evidence="2 3">
    <name type="scientific">Mycena chlorophos</name>
    <name type="common">Agaric fungus</name>
    <name type="synonym">Agaricus chlorophos</name>
    <dbReference type="NCBI Taxonomy" id="658473"/>
    <lineage>
        <taxon>Eukaryota</taxon>
        <taxon>Fungi</taxon>
        <taxon>Dikarya</taxon>
        <taxon>Basidiomycota</taxon>
        <taxon>Agaricomycotina</taxon>
        <taxon>Agaricomycetes</taxon>
        <taxon>Agaricomycetidae</taxon>
        <taxon>Agaricales</taxon>
        <taxon>Marasmiineae</taxon>
        <taxon>Mycenaceae</taxon>
        <taxon>Mycena</taxon>
    </lineage>
</organism>
<name>A0A8H6W3S4_MYCCL</name>
<reference evidence="2" key="1">
    <citation type="submission" date="2020-05" db="EMBL/GenBank/DDBJ databases">
        <title>Mycena genomes resolve the evolution of fungal bioluminescence.</title>
        <authorList>
            <person name="Tsai I.J."/>
        </authorList>
    </citation>
    <scope>NUCLEOTIDE SEQUENCE</scope>
    <source>
        <strain evidence="2">110903Hualien_Pintung</strain>
    </source>
</reference>
<gene>
    <name evidence="2" type="ORF">HMN09_00863500</name>
</gene>
<evidence type="ECO:0000256" key="1">
    <source>
        <dbReference type="SAM" id="MobiDB-lite"/>
    </source>
</evidence>
<proteinExistence type="predicted"/>
<feature type="region of interest" description="Disordered" evidence="1">
    <location>
        <begin position="190"/>
        <end position="228"/>
    </location>
</feature>
<comment type="caution">
    <text evidence="2">The sequence shown here is derived from an EMBL/GenBank/DDBJ whole genome shotgun (WGS) entry which is preliminary data.</text>
</comment>
<dbReference type="EMBL" id="JACAZE010000011">
    <property type="protein sequence ID" value="KAF7304604.1"/>
    <property type="molecule type" value="Genomic_DNA"/>
</dbReference>
<dbReference type="AlphaFoldDB" id="A0A8H6W3S4"/>
<keyword evidence="3" id="KW-1185">Reference proteome</keyword>
<evidence type="ECO:0000313" key="2">
    <source>
        <dbReference type="EMBL" id="KAF7304604.1"/>
    </source>
</evidence>
<protein>
    <submittedName>
        <fullName evidence="2">Uncharacterized protein</fullName>
    </submittedName>
</protein>
<sequence>MEVESKSDAAESATPLSALDGHPWPRPTTSSPSRVDTQPHPPSRASTRTHHEPQKRSSCPLLAIRKTIARGASAAERASTRLQLSFRSYEGVPSVGSLLYSAPRRQPAQRTTSISTVAAAMSWSFGTAGLVVRALSLPPSCARGYSKRRSPLDNDGQPHLYAPRLGISTGPSPHHHPIFAVAATPAESVSPPAALKHTSPRYPPSPTSYPTSTLSFERRRRSAASPHPWRLPGPPVVCISSSRRHRRRPVITHPHYPLAHWDAVALAHRRYAVVAYAVRMRGSREAGRAAARLRRREWRRRTLPAASGPYNRRAASHSRRHKPVLAVSVTEAKASPATLSWTSSWMARQSSVSRHSATPSSPAFAPRDLLPLGFRPVTIEHRRLR</sequence>